<accession>A0A7E4VLK5</accession>
<organism evidence="1 2">
    <name type="scientific">Panagrellus redivivus</name>
    <name type="common">Microworm</name>
    <dbReference type="NCBI Taxonomy" id="6233"/>
    <lineage>
        <taxon>Eukaryota</taxon>
        <taxon>Metazoa</taxon>
        <taxon>Ecdysozoa</taxon>
        <taxon>Nematoda</taxon>
        <taxon>Chromadorea</taxon>
        <taxon>Rhabditida</taxon>
        <taxon>Tylenchina</taxon>
        <taxon>Panagrolaimomorpha</taxon>
        <taxon>Panagrolaimoidea</taxon>
        <taxon>Panagrolaimidae</taxon>
        <taxon>Panagrellus</taxon>
    </lineage>
</organism>
<dbReference type="AlphaFoldDB" id="A0A7E4VLK5"/>
<reference evidence="1" key="1">
    <citation type="journal article" date="2013" name="Genetics">
        <title>The draft genome and transcriptome of Panagrellus redivivus are shaped by the harsh demands of a free-living lifestyle.</title>
        <authorList>
            <person name="Srinivasan J."/>
            <person name="Dillman A.R."/>
            <person name="Macchietto M.G."/>
            <person name="Heikkinen L."/>
            <person name="Lakso M."/>
            <person name="Fracchia K.M."/>
            <person name="Antoshechkin I."/>
            <person name="Mortazavi A."/>
            <person name="Wong G."/>
            <person name="Sternberg P.W."/>
        </authorList>
    </citation>
    <scope>NUCLEOTIDE SEQUENCE [LARGE SCALE GENOMIC DNA]</scope>
    <source>
        <strain evidence="1">MT8872</strain>
    </source>
</reference>
<dbReference type="WBParaSite" id="Pan_g22600.t1">
    <property type="protein sequence ID" value="Pan_g22600.t1"/>
    <property type="gene ID" value="Pan_g22600"/>
</dbReference>
<keyword evidence="1" id="KW-1185">Reference proteome</keyword>
<evidence type="ECO:0000313" key="2">
    <source>
        <dbReference type="WBParaSite" id="Pan_g22600.t1"/>
    </source>
</evidence>
<protein>
    <submittedName>
        <fullName evidence="2">CdiI_2 domain-containing protein</fullName>
    </submittedName>
</protein>
<evidence type="ECO:0000313" key="1">
    <source>
        <dbReference type="Proteomes" id="UP000492821"/>
    </source>
</evidence>
<dbReference type="Proteomes" id="UP000492821">
    <property type="component" value="Unassembled WGS sequence"/>
</dbReference>
<name>A0A7E4VLK5_PANRE</name>
<reference evidence="2" key="2">
    <citation type="submission" date="2020-10" db="UniProtKB">
        <authorList>
            <consortium name="WormBaseParasite"/>
        </authorList>
    </citation>
    <scope>IDENTIFICATION</scope>
</reference>
<proteinExistence type="predicted"/>
<sequence>MNMILSGERLSNLEGIMSLYAKVFTENNFDDDNYDWKTDFVEVFTAEFNDQIKDASAVAEGLLTNPNIKKPQYPVDGVSIEATWFSEVEVQCLELICSALLINFELK</sequence>